<dbReference type="EMBL" id="MLYV02000550">
    <property type="protein sequence ID" value="PSR83889.1"/>
    <property type="molecule type" value="Genomic_DNA"/>
</dbReference>
<name>A0A2R6P204_9APHY</name>
<evidence type="ECO:0000313" key="2">
    <source>
        <dbReference type="Proteomes" id="UP000186601"/>
    </source>
</evidence>
<accession>A0A2R6P204</accession>
<dbReference type="AlphaFoldDB" id="A0A2R6P204"/>
<gene>
    <name evidence="1" type="ORF">PHLCEN_2v5598</name>
</gene>
<dbReference type="Proteomes" id="UP000186601">
    <property type="component" value="Unassembled WGS sequence"/>
</dbReference>
<sequence length="130" mass="13947">MNDEICVLVRRIVPAIGDGHSTTDNSVTDPFEHAHLSLRRCLEQATAADPCVDNGLHLTRIRGPVGTILHAQSDVRSYSAPGESLRTSVTGPNSPWTNPRPGPFEMAYSSTAAATVLGSDIADSGWMSWM</sequence>
<comment type="caution">
    <text evidence="1">The sequence shown here is derived from an EMBL/GenBank/DDBJ whole genome shotgun (WGS) entry which is preliminary data.</text>
</comment>
<proteinExistence type="predicted"/>
<reference evidence="1 2" key="1">
    <citation type="submission" date="2018-02" db="EMBL/GenBank/DDBJ databases">
        <title>Genome sequence of the basidiomycete white-rot fungus Phlebia centrifuga.</title>
        <authorList>
            <person name="Granchi Z."/>
            <person name="Peng M."/>
            <person name="de Vries R.P."/>
            <person name="Hilden K."/>
            <person name="Makela M.R."/>
            <person name="Grigoriev I."/>
            <person name="Riley R."/>
        </authorList>
    </citation>
    <scope>NUCLEOTIDE SEQUENCE [LARGE SCALE GENOMIC DNA]</scope>
    <source>
        <strain evidence="1 2">FBCC195</strain>
    </source>
</reference>
<organism evidence="1 2">
    <name type="scientific">Hermanssonia centrifuga</name>
    <dbReference type="NCBI Taxonomy" id="98765"/>
    <lineage>
        <taxon>Eukaryota</taxon>
        <taxon>Fungi</taxon>
        <taxon>Dikarya</taxon>
        <taxon>Basidiomycota</taxon>
        <taxon>Agaricomycotina</taxon>
        <taxon>Agaricomycetes</taxon>
        <taxon>Polyporales</taxon>
        <taxon>Meruliaceae</taxon>
        <taxon>Hermanssonia</taxon>
    </lineage>
</organism>
<evidence type="ECO:0000313" key="1">
    <source>
        <dbReference type="EMBL" id="PSR83889.1"/>
    </source>
</evidence>
<keyword evidence="2" id="KW-1185">Reference proteome</keyword>
<protein>
    <submittedName>
        <fullName evidence="1">Uncharacterized protein</fullName>
    </submittedName>
</protein>